<dbReference type="Gene3D" id="2.60.40.1090">
    <property type="entry name" value="Fimbrial-type adhesion domain"/>
    <property type="match status" value="1"/>
</dbReference>
<evidence type="ECO:0000256" key="4">
    <source>
        <dbReference type="ARBA" id="ARBA00023263"/>
    </source>
</evidence>
<evidence type="ECO:0000256" key="2">
    <source>
        <dbReference type="ARBA" id="ARBA00006671"/>
    </source>
</evidence>
<evidence type="ECO:0000313" key="7">
    <source>
        <dbReference type="EMBL" id="MCS2161781.1"/>
    </source>
</evidence>
<dbReference type="EMBL" id="JALIGE010000073">
    <property type="protein sequence ID" value="MCS2161781.1"/>
    <property type="molecule type" value="Genomic_DNA"/>
</dbReference>
<dbReference type="PANTHER" id="PTHR33420">
    <property type="entry name" value="FIMBRIAL SUBUNIT ELFA-RELATED"/>
    <property type="match status" value="1"/>
</dbReference>
<keyword evidence="5" id="KW-0812">Transmembrane</keyword>
<sequence length="348" mass="37270">MNINRSYYLYFVIILTTVTSALLSNDAAAETNQCYRSSSRDANSWSYDFGAIVMSATDNTAGMVKNDVASFNMKGSASLWCDCSSSGRLYFSSSMNIPDDGDGWFRLNDYLDIKLDINFNGTYRNIPFQDASTGSSSGSYCQTQNVIGGTPTGGSGKLSLKITHPFVGQTFIPSQVIAQECITSGITGVNCTQSNAAYIYSFSGTVTVPQNCTINSGTQVVVDFESLYSSDFTTAGEKPKNFTPKTFNVPIQCNDISASANLTIRLEGTQSTTFNDAIQSDNKDVGVVVKDQAGNTLTPNARNSVVPFTLDGNGHSDVTLTAYPISITGLPPSEGVFTALAYLIVDFS</sequence>
<keyword evidence="3" id="KW-0732">Signal</keyword>
<organism evidence="7 8">
    <name type="scientific">Scandinavium hiltneri</name>
    <dbReference type="NCBI Taxonomy" id="2926519"/>
    <lineage>
        <taxon>Bacteria</taxon>
        <taxon>Pseudomonadati</taxon>
        <taxon>Pseudomonadota</taxon>
        <taxon>Gammaproteobacteria</taxon>
        <taxon>Enterobacterales</taxon>
        <taxon>Enterobacteriaceae</taxon>
        <taxon>Scandinavium</taxon>
    </lineage>
</organism>
<protein>
    <submittedName>
        <fullName evidence="7">Fimbrial protein</fullName>
    </submittedName>
</protein>
<reference evidence="7 8" key="1">
    <citation type="submission" date="2022-04" db="EMBL/GenBank/DDBJ databases">
        <title>Proposal of a three novel species of Scandinavium, Scandinavium hiltneri, Scandinavium manionii, Scandinavium tedordense.</title>
        <authorList>
            <person name="Maddock D.W."/>
            <person name="Brady C.L."/>
            <person name="Denman S."/>
            <person name="Arnold D."/>
        </authorList>
    </citation>
    <scope>NUCLEOTIDE SEQUENCE [LARGE SCALE GENOMIC DNA]</scope>
    <source>
        <strain evidence="7 8">H11S7</strain>
    </source>
</reference>
<evidence type="ECO:0000256" key="1">
    <source>
        <dbReference type="ARBA" id="ARBA00004561"/>
    </source>
</evidence>
<keyword evidence="8" id="KW-1185">Reference proteome</keyword>
<evidence type="ECO:0000256" key="5">
    <source>
        <dbReference type="SAM" id="Phobius"/>
    </source>
</evidence>
<dbReference type="InterPro" id="IPR050263">
    <property type="entry name" value="Bact_Fimbrial_Adh_Pro"/>
</dbReference>
<dbReference type="InterPro" id="IPR000259">
    <property type="entry name" value="Adhesion_dom_fimbrial"/>
</dbReference>
<dbReference type="RefSeq" id="WP_258988390.1">
    <property type="nucleotide sequence ID" value="NZ_JALIGE010000073.1"/>
</dbReference>
<evidence type="ECO:0000259" key="6">
    <source>
        <dbReference type="Pfam" id="PF00419"/>
    </source>
</evidence>
<dbReference type="Proteomes" id="UP001205357">
    <property type="component" value="Unassembled WGS sequence"/>
</dbReference>
<evidence type="ECO:0000256" key="3">
    <source>
        <dbReference type="ARBA" id="ARBA00022729"/>
    </source>
</evidence>
<keyword evidence="5" id="KW-0472">Membrane</keyword>
<feature type="transmembrane region" description="Helical" evidence="5">
    <location>
        <begin position="7"/>
        <end position="24"/>
    </location>
</feature>
<dbReference type="InterPro" id="IPR036937">
    <property type="entry name" value="Adhesion_dom_fimbrial_sf"/>
</dbReference>
<dbReference type="PANTHER" id="PTHR33420:SF31">
    <property type="entry name" value="TYPE 1 FIMBRIN D-MANNOSE SPECIFIC ADHESIN"/>
    <property type="match status" value="1"/>
</dbReference>
<keyword evidence="5" id="KW-1133">Transmembrane helix</keyword>
<comment type="subcellular location">
    <subcellularLocation>
        <location evidence="1">Fimbrium</location>
    </subcellularLocation>
</comment>
<dbReference type="SUPFAM" id="SSF49401">
    <property type="entry name" value="Bacterial adhesins"/>
    <property type="match status" value="1"/>
</dbReference>
<comment type="similarity">
    <text evidence="2">Belongs to the fimbrial protein family.</text>
</comment>
<comment type="caution">
    <text evidence="7">The sequence shown here is derived from an EMBL/GenBank/DDBJ whole genome shotgun (WGS) entry which is preliminary data.</text>
</comment>
<dbReference type="Pfam" id="PF00419">
    <property type="entry name" value="Fimbrial"/>
    <property type="match status" value="1"/>
</dbReference>
<feature type="domain" description="Fimbrial-type adhesion" evidence="6">
    <location>
        <begin position="201"/>
        <end position="347"/>
    </location>
</feature>
<keyword evidence="4" id="KW-0281">Fimbrium</keyword>
<dbReference type="InterPro" id="IPR008966">
    <property type="entry name" value="Adhesion_dom_sf"/>
</dbReference>
<evidence type="ECO:0000313" key="8">
    <source>
        <dbReference type="Proteomes" id="UP001205357"/>
    </source>
</evidence>
<accession>A0ABT2E1L9</accession>
<name>A0ABT2E1L9_9ENTR</name>
<gene>
    <name evidence="7" type="ORF">MUU47_11755</name>
</gene>
<proteinExistence type="inferred from homology"/>